<dbReference type="EMBL" id="JAOVQM010000002">
    <property type="protein sequence ID" value="MCV2231921.1"/>
    <property type="molecule type" value="Genomic_DNA"/>
</dbReference>
<sequence length="230" mass="27472">MYDGPVFWFVLADTQWKLGRLLPEVKEKAVKYIQDGEHLKMWSEENPKLGLKRKEVLDKLMNQLNSPMPEKKKISPYKYYRNAWKLGDTYAYQLNGDFAKENGLDGRYIIIHKIGDHDFNKGMDKDVFPIIHMKITPDKNLPKNVNEIEACEYIRLNRNSNDKKFDYTSYLWETSSRFFNKLIYVGNYSITPPTYECTTRYYGILFTTLSKKREDILLRYYISNKDYQFK</sequence>
<evidence type="ECO:0000313" key="2">
    <source>
        <dbReference type="Proteomes" id="UP001177160"/>
    </source>
</evidence>
<protein>
    <submittedName>
        <fullName evidence="1">Uncharacterized protein</fullName>
    </submittedName>
</protein>
<keyword evidence="2" id="KW-1185">Reference proteome</keyword>
<comment type="caution">
    <text evidence="1">The sequence shown here is derived from an EMBL/GenBank/DDBJ whole genome shotgun (WGS) entry which is preliminary data.</text>
</comment>
<proteinExistence type="predicted"/>
<reference evidence="1" key="1">
    <citation type="submission" date="2022-09" db="EMBL/GenBank/DDBJ databases">
        <title>Novel Mycoplasma species identified in domestic and wild animals.</title>
        <authorList>
            <person name="Volokhov D.V."/>
            <person name="Furtak V.A."/>
            <person name="Zagorodnyaya T.A."/>
        </authorList>
    </citation>
    <scope>NUCLEOTIDE SEQUENCE</scope>
    <source>
        <strain evidence="1">Oakley</strain>
    </source>
</reference>
<dbReference type="RefSeq" id="WP_263608074.1">
    <property type="nucleotide sequence ID" value="NZ_JAOVQM010000002.1"/>
</dbReference>
<dbReference type="Proteomes" id="UP001177160">
    <property type="component" value="Unassembled WGS sequence"/>
</dbReference>
<gene>
    <name evidence="1" type="ORF">N7548_03665</name>
</gene>
<name>A0ABT2Y5B6_9MOLU</name>
<organism evidence="1 2">
    <name type="scientific">Paracholeplasma manati</name>
    <dbReference type="NCBI Taxonomy" id="591373"/>
    <lineage>
        <taxon>Bacteria</taxon>
        <taxon>Bacillati</taxon>
        <taxon>Mycoplasmatota</taxon>
        <taxon>Mollicutes</taxon>
        <taxon>Acholeplasmatales</taxon>
        <taxon>Acholeplasmataceae</taxon>
        <taxon>Paracholeplasma</taxon>
    </lineage>
</organism>
<accession>A0ABT2Y5B6</accession>
<evidence type="ECO:0000313" key="1">
    <source>
        <dbReference type="EMBL" id="MCV2231921.1"/>
    </source>
</evidence>